<evidence type="ECO:0008006" key="4">
    <source>
        <dbReference type="Google" id="ProtNLM"/>
    </source>
</evidence>
<dbReference type="Pfam" id="PF13093">
    <property type="entry name" value="FTA4"/>
    <property type="match status" value="1"/>
</dbReference>
<name>A0A1L9P6U1_ASPVE</name>
<dbReference type="PANTHER" id="PTHR42040:SF1">
    <property type="entry name" value="INNER KINETOCHORE SUBUNIT FTA4"/>
    <property type="match status" value="1"/>
</dbReference>
<organism evidence="2 3">
    <name type="scientific">Aspergillus versicolor CBS 583.65</name>
    <dbReference type="NCBI Taxonomy" id="1036611"/>
    <lineage>
        <taxon>Eukaryota</taxon>
        <taxon>Fungi</taxon>
        <taxon>Dikarya</taxon>
        <taxon>Ascomycota</taxon>
        <taxon>Pezizomycotina</taxon>
        <taxon>Eurotiomycetes</taxon>
        <taxon>Eurotiomycetidae</taxon>
        <taxon>Eurotiales</taxon>
        <taxon>Aspergillaceae</taxon>
        <taxon>Aspergillus</taxon>
        <taxon>Aspergillus subgen. Nidulantes</taxon>
    </lineage>
</organism>
<dbReference type="GeneID" id="63726761"/>
<dbReference type="VEuPathDB" id="FungiDB:ASPVEDRAFT_36626"/>
<sequence length="234" mass="26873">MESSRSIAELKSSFIRTQVRILSESLEAPEDWRSYAAEPSEEDLSDKVVGEVLQKFNAALKQHNRVVYSSQAIQHVSQQIASLYWSSISQATREVTSLERGVDRTVDLSSHPNITQLPEELYDRSTSEDDQLRYKRLRERLANLDSLRQQRQRRLDQLRQLHRLLEPFNEPQNNIQPNLVTRDGELIRELEKMRMLVARVSGRIAQTQTDHDGGGDASYVLGSEQKLAALLDMD</sequence>
<dbReference type="InterPro" id="IPR025207">
    <property type="entry name" value="Sim4_Fta4"/>
</dbReference>
<dbReference type="STRING" id="1036611.A0A1L9P6U1"/>
<evidence type="ECO:0000313" key="3">
    <source>
        <dbReference type="Proteomes" id="UP000184073"/>
    </source>
</evidence>
<keyword evidence="3" id="KW-1185">Reference proteome</keyword>
<dbReference type="RefSeq" id="XP_040662988.1">
    <property type="nucleotide sequence ID" value="XM_040811250.1"/>
</dbReference>
<dbReference type="PANTHER" id="PTHR42040">
    <property type="entry name" value="INNER KINETOCHORE SUBUNIT FTA4"/>
    <property type="match status" value="1"/>
</dbReference>
<dbReference type="OrthoDB" id="21214at2759"/>
<feature type="coiled-coil region" evidence="1">
    <location>
        <begin position="134"/>
        <end position="164"/>
    </location>
</feature>
<gene>
    <name evidence="2" type="ORF">ASPVEDRAFT_36626</name>
</gene>
<dbReference type="AlphaFoldDB" id="A0A1L9P6U1"/>
<dbReference type="EMBL" id="KV878125">
    <property type="protein sequence ID" value="OJI97225.1"/>
    <property type="molecule type" value="Genomic_DNA"/>
</dbReference>
<keyword evidence="1" id="KW-0175">Coiled coil</keyword>
<dbReference type="Proteomes" id="UP000184073">
    <property type="component" value="Unassembled WGS sequence"/>
</dbReference>
<dbReference type="GO" id="GO:0031511">
    <property type="term" value="C:Mis6-Sim4 complex"/>
    <property type="evidence" value="ECO:0007669"/>
    <property type="project" value="InterPro"/>
</dbReference>
<evidence type="ECO:0000256" key="1">
    <source>
        <dbReference type="SAM" id="Coils"/>
    </source>
</evidence>
<protein>
    <recommendedName>
        <fullName evidence="4">Kinetochore protein fta4</fullName>
    </recommendedName>
</protein>
<reference evidence="3" key="1">
    <citation type="journal article" date="2017" name="Genome Biol.">
        <title>Comparative genomics reveals high biological diversity and specific adaptations in the industrially and medically important fungal genus Aspergillus.</title>
        <authorList>
            <person name="de Vries R.P."/>
            <person name="Riley R."/>
            <person name="Wiebenga A."/>
            <person name="Aguilar-Osorio G."/>
            <person name="Amillis S."/>
            <person name="Uchima C.A."/>
            <person name="Anderluh G."/>
            <person name="Asadollahi M."/>
            <person name="Askin M."/>
            <person name="Barry K."/>
            <person name="Battaglia E."/>
            <person name="Bayram O."/>
            <person name="Benocci T."/>
            <person name="Braus-Stromeyer S.A."/>
            <person name="Caldana C."/>
            <person name="Canovas D."/>
            <person name="Cerqueira G.C."/>
            <person name="Chen F."/>
            <person name="Chen W."/>
            <person name="Choi C."/>
            <person name="Clum A."/>
            <person name="Dos Santos R.A."/>
            <person name="Damasio A.R."/>
            <person name="Diallinas G."/>
            <person name="Emri T."/>
            <person name="Fekete E."/>
            <person name="Flipphi M."/>
            <person name="Freyberg S."/>
            <person name="Gallo A."/>
            <person name="Gournas C."/>
            <person name="Habgood R."/>
            <person name="Hainaut M."/>
            <person name="Harispe M.L."/>
            <person name="Henrissat B."/>
            <person name="Hilden K.S."/>
            <person name="Hope R."/>
            <person name="Hossain A."/>
            <person name="Karabika E."/>
            <person name="Karaffa L."/>
            <person name="Karanyi Z."/>
            <person name="Krasevec N."/>
            <person name="Kuo A."/>
            <person name="Kusch H."/>
            <person name="LaButti K."/>
            <person name="Lagendijk E.L."/>
            <person name="Lapidus A."/>
            <person name="Levasseur A."/>
            <person name="Lindquist E."/>
            <person name="Lipzen A."/>
            <person name="Logrieco A.F."/>
            <person name="MacCabe A."/>
            <person name="Maekelae M.R."/>
            <person name="Malavazi I."/>
            <person name="Melin P."/>
            <person name="Meyer V."/>
            <person name="Mielnichuk N."/>
            <person name="Miskei M."/>
            <person name="Molnar A.P."/>
            <person name="Mule G."/>
            <person name="Ngan C.Y."/>
            <person name="Orejas M."/>
            <person name="Orosz E."/>
            <person name="Ouedraogo J.P."/>
            <person name="Overkamp K.M."/>
            <person name="Park H.-S."/>
            <person name="Perrone G."/>
            <person name="Piumi F."/>
            <person name="Punt P.J."/>
            <person name="Ram A.F."/>
            <person name="Ramon A."/>
            <person name="Rauscher S."/>
            <person name="Record E."/>
            <person name="Riano-Pachon D.M."/>
            <person name="Robert V."/>
            <person name="Roehrig J."/>
            <person name="Ruller R."/>
            <person name="Salamov A."/>
            <person name="Salih N.S."/>
            <person name="Samson R.A."/>
            <person name="Sandor E."/>
            <person name="Sanguinetti M."/>
            <person name="Schuetze T."/>
            <person name="Sepcic K."/>
            <person name="Shelest E."/>
            <person name="Sherlock G."/>
            <person name="Sophianopoulou V."/>
            <person name="Squina F.M."/>
            <person name="Sun H."/>
            <person name="Susca A."/>
            <person name="Todd R.B."/>
            <person name="Tsang A."/>
            <person name="Unkles S.E."/>
            <person name="van de Wiele N."/>
            <person name="van Rossen-Uffink D."/>
            <person name="Oliveira J.V."/>
            <person name="Vesth T.C."/>
            <person name="Visser J."/>
            <person name="Yu J.-H."/>
            <person name="Zhou M."/>
            <person name="Andersen M.R."/>
            <person name="Archer D.B."/>
            <person name="Baker S.E."/>
            <person name="Benoit I."/>
            <person name="Brakhage A.A."/>
            <person name="Braus G.H."/>
            <person name="Fischer R."/>
            <person name="Frisvad J.C."/>
            <person name="Goldman G.H."/>
            <person name="Houbraken J."/>
            <person name="Oakley B."/>
            <person name="Pocsi I."/>
            <person name="Scazzocchio C."/>
            <person name="Seiboth B."/>
            <person name="vanKuyk P.A."/>
            <person name="Wortman J."/>
            <person name="Dyer P.S."/>
            <person name="Grigoriev I.V."/>
        </authorList>
    </citation>
    <scope>NUCLEOTIDE SEQUENCE [LARGE SCALE GENOMIC DNA]</scope>
    <source>
        <strain evidence="3">CBS 583.65</strain>
    </source>
</reference>
<evidence type="ECO:0000313" key="2">
    <source>
        <dbReference type="EMBL" id="OJI97225.1"/>
    </source>
</evidence>
<proteinExistence type="predicted"/>
<accession>A0A1L9P6U1</accession>